<dbReference type="AlphaFoldDB" id="A0A6P4J9Y9"/>
<dbReference type="GO" id="GO:0005576">
    <property type="term" value="C:extracellular region"/>
    <property type="evidence" value="ECO:0007669"/>
    <property type="project" value="InterPro"/>
</dbReference>
<organism evidence="3 4">
    <name type="scientific">Drosophila kikkawai</name>
    <name type="common">Fruit fly</name>
    <dbReference type="NCBI Taxonomy" id="30033"/>
    <lineage>
        <taxon>Eukaryota</taxon>
        <taxon>Metazoa</taxon>
        <taxon>Ecdysozoa</taxon>
        <taxon>Arthropoda</taxon>
        <taxon>Hexapoda</taxon>
        <taxon>Insecta</taxon>
        <taxon>Pterygota</taxon>
        <taxon>Neoptera</taxon>
        <taxon>Endopterygota</taxon>
        <taxon>Diptera</taxon>
        <taxon>Brachycera</taxon>
        <taxon>Muscomorpha</taxon>
        <taxon>Ephydroidea</taxon>
        <taxon>Drosophilidae</taxon>
        <taxon>Drosophila</taxon>
        <taxon>Sophophora</taxon>
    </lineage>
</organism>
<evidence type="ECO:0000313" key="3">
    <source>
        <dbReference type="Proteomes" id="UP001652661"/>
    </source>
</evidence>
<feature type="domain" description="Chitin-binding type-2" evidence="2">
    <location>
        <begin position="91"/>
        <end position="153"/>
    </location>
</feature>
<evidence type="ECO:0000313" key="4">
    <source>
        <dbReference type="RefSeq" id="XP_017037700.1"/>
    </source>
</evidence>
<dbReference type="GeneID" id="108085571"/>
<proteinExistence type="predicted"/>
<dbReference type="GO" id="GO:0008061">
    <property type="term" value="F:chitin binding"/>
    <property type="evidence" value="ECO:0007669"/>
    <property type="project" value="InterPro"/>
</dbReference>
<name>A0A6P4J9Y9_DROKI</name>
<dbReference type="InterPro" id="IPR002557">
    <property type="entry name" value="Chitin-bd_dom"/>
</dbReference>
<dbReference type="OrthoDB" id="7898081at2759"/>
<sequence>MLKALVIFFGLLALAIAASLGTARSDVTTVCQSEDELWGSEDIRKFYFCLDGEVIADQCDEDYYFVNNATVSGCLPADLINPSCVNTESKVPSCTDGTQYQPQPCSNLTNFYVCTNEGVKELPCENGKAFVDAGGYLGCFPWTQWRSLRNCTDG</sequence>
<keyword evidence="1" id="KW-0732">Signal</keyword>
<dbReference type="RefSeq" id="XP_017037700.1">
    <property type="nucleotide sequence ID" value="XM_017182211.2"/>
</dbReference>
<protein>
    <recommendedName>
        <fullName evidence="2">Chitin-binding type-2 domain-containing protein</fullName>
    </recommendedName>
</protein>
<reference evidence="4" key="1">
    <citation type="submission" date="2025-08" db="UniProtKB">
        <authorList>
            <consortium name="RefSeq"/>
        </authorList>
    </citation>
    <scope>IDENTIFICATION</scope>
    <source>
        <strain evidence="4">14028-0561.14</strain>
        <tissue evidence="4">Whole fly</tissue>
    </source>
</reference>
<keyword evidence="3" id="KW-1185">Reference proteome</keyword>
<feature type="chain" id="PRO_5028056445" description="Chitin-binding type-2 domain-containing protein" evidence="1">
    <location>
        <begin position="18"/>
        <end position="154"/>
    </location>
</feature>
<gene>
    <name evidence="4" type="primary">LOC108085571</name>
</gene>
<evidence type="ECO:0000259" key="2">
    <source>
        <dbReference type="PROSITE" id="PS50940"/>
    </source>
</evidence>
<dbReference type="PROSITE" id="PS50940">
    <property type="entry name" value="CHIT_BIND_II"/>
    <property type="match status" value="2"/>
</dbReference>
<feature type="domain" description="Chitin-binding type-2" evidence="2">
    <location>
        <begin position="28"/>
        <end position="86"/>
    </location>
</feature>
<dbReference type="Proteomes" id="UP001652661">
    <property type="component" value="Chromosome 3R"/>
</dbReference>
<accession>A0A6P4J9Y9</accession>
<evidence type="ECO:0000256" key="1">
    <source>
        <dbReference type="SAM" id="SignalP"/>
    </source>
</evidence>
<feature type="signal peptide" evidence="1">
    <location>
        <begin position="1"/>
        <end position="17"/>
    </location>
</feature>